<dbReference type="PATRIC" id="fig|1276220.3.peg.650"/>
<dbReference type="HOGENOM" id="CLU_811124_0_0_14"/>
<organism evidence="1 2">
    <name type="scientific">Spiroplasma taiwanense CT-1</name>
    <dbReference type="NCBI Taxonomy" id="1276220"/>
    <lineage>
        <taxon>Bacteria</taxon>
        <taxon>Bacillati</taxon>
        <taxon>Mycoplasmatota</taxon>
        <taxon>Mollicutes</taxon>
        <taxon>Entomoplasmatales</taxon>
        <taxon>Spiroplasmataceae</taxon>
        <taxon>Spiroplasma</taxon>
    </lineage>
</organism>
<sequence>MPNPMTLNPNEIIYEEDDQIESLPSGQRKTYYLYELKKLIKGKTDSLLTFSPNSVNLVIIYKDEYLKFETWRPDAQTYEYRTKQSVSNMDGEVDIAQYEKENVYSYLDLTGSLNFENGKTFKYSRNKLYMVSEFILETDDDITNFGYLIQKIDADSPLTDNMNGNKNIEIVDLNTWAARDSNNAIFRIGKQLDSLELKKLKITAPSSFLLSNLKVLGETKEGIELFPEIISKSDLIPIWVNPIEINDQGEANLFNFWMIEDILPWEKAKEFINTKEINDLIVDNSEETEIEIETIQGKNLKKIEFDYKGHYTEKNMSNNRYWTRLLRYKRILSWKKNAANPW</sequence>
<evidence type="ECO:0000313" key="2">
    <source>
        <dbReference type="Proteomes" id="UP000014984"/>
    </source>
</evidence>
<dbReference type="KEGG" id="stai:STAIW_v1c06380"/>
<gene>
    <name evidence="1" type="ORF">STAIW_v1c06380</name>
</gene>
<dbReference type="AlphaFoldDB" id="S5LZV7"/>
<dbReference type="Proteomes" id="UP000014984">
    <property type="component" value="Chromosome"/>
</dbReference>
<dbReference type="EMBL" id="CP005074">
    <property type="protein sequence ID" value="AGR41257.1"/>
    <property type="molecule type" value="Genomic_DNA"/>
</dbReference>
<name>S5LZV7_9MOLU</name>
<keyword evidence="2" id="KW-1185">Reference proteome</keyword>
<accession>S5LZV7</accession>
<evidence type="ECO:0000313" key="1">
    <source>
        <dbReference type="EMBL" id="AGR41257.1"/>
    </source>
</evidence>
<proteinExistence type="predicted"/>
<dbReference type="STRING" id="1276220.STAIW_v1c06380"/>
<protein>
    <submittedName>
        <fullName evidence="1">Uncharacterized protein</fullName>
    </submittedName>
</protein>
<reference evidence="1 2" key="1">
    <citation type="journal article" date="2013" name="Genome Biol. Evol.">
        <title>Comparison of metabolic capacities and inference of gene content evolution in mosquito-associated Spiroplasma diminutum and S. taiwanense.</title>
        <authorList>
            <person name="Lo W.S."/>
            <person name="Ku C."/>
            <person name="Chen L.L."/>
            <person name="Chang T.H."/>
            <person name="Kuo C.H."/>
        </authorList>
    </citation>
    <scope>NUCLEOTIDE SEQUENCE [LARGE SCALE GENOMIC DNA]</scope>
    <source>
        <strain evidence="1">CT-1</strain>
    </source>
</reference>